<gene>
    <name evidence="1" type="ORF">ALC57_03553</name>
</gene>
<dbReference type="AlphaFoldDB" id="A0A195EH69"/>
<reference evidence="1 2" key="1">
    <citation type="submission" date="2015-09" db="EMBL/GenBank/DDBJ databases">
        <title>Trachymyrmex cornetzi WGS genome.</title>
        <authorList>
            <person name="Nygaard S."/>
            <person name="Hu H."/>
            <person name="Boomsma J."/>
            <person name="Zhang G."/>
        </authorList>
    </citation>
    <scope>NUCLEOTIDE SEQUENCE [LARGE SCALE GENOMIC DNA]</scope>
    <source>
        <strain evidence="1">Tcor2-1</strain>
        <tissue evidence="1">Whole body</tissue>
    </source>
</reference>
<organism evidence="1 2">
    <name type="scientific">Trachymyrmex cornetzi</name>
    <dbReference type="NCBI Taxonomy" id="471704"/>
    <lineage>
        <taxon>Eukaryota</taxon>
        <taxon>Metazoa</taxon>
        <taxon>Ecdysozoa</taxon>
        <taxon>Arthropoda</taxon>
        <taxon>Hexapoda</taxon>
        <taxon>Insecta</taxon>
        <taxon>Pterygota</taxon>
        <taxon>Neoptera</taxon>
        <taxon>Endopterygota</taxon>
        <taxon>Hymenoptera</taxon>
        <taxon>Apocrita</taxon>
        <taxon>Aculeata</taxon>
        <taxon>Formicoidea</taxon>
        <taxon>Formicidae</taxon>
        <taxon>Myrmicinae</taxon>
        <taxon>Trachymyrmex</taxon>
    </lineage>
</organism>
<dbReference type="EMBL" id="KQ978957">
    <property type="protein sequence ID" value="KYN27209.1"/>
    <property type="molecule type" value="Genomic_DNA"/>
</dbReference>
<protein>
    <submittedName>
        <fullName evidence="1">Uncharacterized protein</fullName>
    </submittedName>
</protein>
<evidence type="ECO:0000313" key="2">
    <source>
        <dbReference type="Proteomes" id="UP000078492"/>
    </source>
</evidence>
<keyword evidence="2" id="KW-1185">Reference proteome</keyword>
<accession>A0A195EH69</accession>
<evidence type="ECO:0000313" key="1">
    <source>
        <dbReference type="EMBL" id="KYN27209.1"/>
    </source>
</evidence>
<proteinExistence type="predicted"/>
<sequence>MFTASRLLTDEGYGKRKDQVVKWKKWEGRSNDDRPVGSTTVLENLTIRLMRDEREFAFSGDQADGFDGIPGFIRSSFCLFLLSLALSDSDRKATIDQAL</sequence>
<name>A0A195EH69_9HYME</name>
<dbReference type="Proteomes" id="UP000078492">
    <property type="component" value="Unassembled WGS sequence"/>
</dbReference>